<dbReference type="EMBL" id="CP036290">
    <property type="protein sequence ID" value="QDU84482.1"/>
    <property type="molecule type" value="Genomic_DNA"/>
</dbReference>
<accession>A0A518CZ57</accession>
<dbReference type="Proteomes" id="UP000319342">
    <property type="component" value="Chromosome"/>
</dbReference>
<dbReference type="InterPro" id="IPR016181">
    <property type="entry name" value="Acyl_CoA_acyltransferase"/>
</dbReference>
<keyword evidence="3" id="KW-1185">Reference proteome</keyword>
<dbReference type="SUPFAM" id="SSF55729">
    <property type="entry name" value="Acyl-CoA N-acyltransferases (Nat)"/>
    <property type="match status" value="1"/>
</dbReference>
<dbReference type="Gene3D" id="3.40.630.30">
    <property type="match status" value="1"/>
</dbReference>
<dbReference type="Pfam" id="PF13480">
    <property type="entry name" value="Acetyltransf_6"/>
    <property type="match status" value="1"/>
</dbReference>
<evidence type="ECO:0000313" key="3">
    <source>
        <dbReference type="Proteomes" id="UP000319342"/>
    </source>
</evidence>
<dbReference type="RefSeq" id="WP_145186105.1">
    <property type="nucleotide sequence ID" value="NZ_CP036290.1"/>
</dbReference>
<dbReference type="AlphaFoldDB" id="A0A518CZ57"/>
<gene>
    <name evidence="2" type="ORF">Pla163_15920</name>
</gene>
<organism evidence="2 3">
    <name type="scientific">Rohdeia mirabilis</name>
    <dbReference type="NCBI Taxonomy" id="2528008"/>
    <lineage>
        <taxon>Bacteria</taxon>
        <taxon>Pseudomonadati</taxon>
        <taxon>Planctomycetota</taxon>
        <taxon>Planctomycetia</taxon>
        <taxon>Planctomycetia incertae sedis</taxon>
        <taxon>Rohdeia</taxon>
    </lineage>
</organism>
<feature type="domain" description="BioF2-like acetyltransferase" evidence="1">
    <location>
        <begin position="182"/>
        <end position="324"/>
    </location>
</feature>
<dbReference type="InterPro" id="IPR038740">
    <property type="entry name" value="BioF2-like_GNAT_dom"/>
</dbReference>
<evidence type="ECO:0000313" key="2">
    <source>
        <dbReference type="EMBL" id="QDU84482.1"/>
    </source>
</evidence>
<proteinExistence type="predicted"/>
<name>A0A518CZ57_9BACT</name>
<sequence length="366" mass="41159">MNRTTGLRVERVVGLDALEQLTPEWTALLERSGLDPLCNGPAWVLSHARAFCPRGEVFALAFMSSDELVGLATFKREPKRSAFAARRLQFLADGSYDTDYQDVLCVPGQEASVATALLDALATERRCSVLLLSMVRADSTFLAALRTEFERRGLPVRETRELAGAMDLAGTFDDYVGSLKKRMRSKARQALRRGEEGELQWYAPTDALEPWLAELWDLHAQRWERAGHAGSFADERRRAWYRDLLPREAAAGTLALARLRRDGRTIAVQYGLVRAATYYQVQEGYDPELESERPGSQLRALMIRALLERGVRRYDFMEGFTRHKADWGALEVECRTLSSPLPGRPLARLVFAAKNAVDRYRGASSS</sequence>
<evidence type="ECO:0000259" key="1">
    <source>
        <dbReference type="Pfam" id="PF13480"/>
    </source>
</evidence>
<dbReference type="OrthoDB" id="9808976at2"/>
<reference evidence="2 3" key="1">
    <citation type="submission" date="2019-02" db="EMBL/GenBank/DDBJ databases">
        <title>Deep-cultivation of Planctomycetes and their phenomic and genomic characterization uncovers novel biology.</title>
        <authorList>
            <person name="Wiegand S."/>
            <person name="Jogler M."/>
            <person name="Boedeker C."/>
            <person name="Pinto D."/>
            <person name="Vollmers J."/>
            <person name="Rivas-Marin E."/>
            <person name="Kohn T."/>
            <person name="Peeters S.H."/>
            <person name="Heuer A."/>
            <person name="Rast P."/>
            <person name="Oberbeckmann S."/>
            <person name="Bunk B."/>
            <person name="Jeske O."/>
            <person name="Meyerdierks A."/>
            <person name="Storesund J.E."/>
            <person name="Kallscheuer N."/>
            <person name="Luecker S."/>
            <person name="Lage O.M."/>
            <person name="Pohl T."/>
            <person name="Merkel B.J."/>
            <person name="Hornburger P."/>
            <person name="Mueller R.-W."/>
            <person name="Bruemmer F."/>
            <person name="Labrenz M."/>
            <person name="Spormann A.M."/>
            <person name="Op den Camp H."/>
            <person name="Overmann J."/>
            <person name="Amann R."/>
            <person name="Jetten M.S.M."/>
            <person name="Mascher T."/>
            <person name="Medema M.H."/>
            <person name="Devos D.P."/>
            <person name="Kaster A.-K."/>
            <person name="Ovreas L."/>
            <person name="Rohde M."/>
            <person name="Galperin M.Y."/>
            <person name="Jogler C."/>
        </authorList>
    </citation>
    <scope>NUCLEOTIDE SEQUENCE [LARGE SCALE GENOMIC DNA]</scope>
    <source>
        <strain evidence="2 3">Pla163</strain>
    </source>
</reference>
<protein>
    <recommendedName>
        <fullName evidence="1">BioF2-like acetyltransferase domain-containing protein</fullName>
    </recommendedName>
</protein>